<dbReference type="RefSeq" id="WP_009302215.1">
    <property type="nucleotide sequence ID" value="NZ_CP014229.1"/>
</dbReference>
<dbReference type="Proteomes" id="UP000069241">
    <property type="component" value="Chromosome"/>
</dbReference>
<keyword evidence="2 5" id="KW-0812">Transmembrane</keyword>
<evidence type="ECO:0000256" key="4">
    <source>
        <dbReference type="ARBA" id="ARBA00023136"/>
    </source>
</evidence>
<evidence type="ECO:0000256" key="5">
    <source>
        <dbReference type="SAM" id="Phobius"/>
    </source>
</evidence>
<feature type="transmembrane region" description="Helical" evidence="5">
    <location>
        <begin position="60"/>
        <end position="81"/>
    </location>
</feature>
<evidence type="ECO:0000256" key="1">
    <source>
        <dbReference type="ARBA" id="ARBA00004141"/>
    </source>
</evidence>
<dbReference type="AlphaFoldDB" id="A0A0X8JKB9"/>
<protein>
    <submittedName>
        <fullName evidence="6">Ech hydrogenase subunit EchB</fullName>
    </submittedName>
</protein>
<dbReference type="STRING" id="44742.AXF13_09055"/>
<feature type="transmembrane region" description="Helical" evidence="5">
    <location>
        <begin position="120"/>
        <end position="144"/>
    </location>
</feature>
<feature type="transmembrane region" description="Helical" evidence="5">
    <location>
        <begin position="6"/>
        <end position="24"/>
    </location>
</feature>
<gene>
    <name evidence="6" type="ORF">AXF13_09055</name>
</gene>
<feature type="transmembrane region" description="Helical" evidence="5">
    <location>
        <begin position="156"/>
        <end position="173"/>
    </location>
</feature>
<proteinExistence type="predicted"/>
<dbReference type="InterPro" id="IPR001694">
    <property type="entry name" value="NADH_UbQ_OxRdtase_su1/FPO"/>
</dbReference>
<evidence type="ECO:0000313" key="6">
    <source>
        <dbReference type="EMBL" id="AMD90257.1"/>
    </source>
</evidence>
<name>A0A0X8JKB9_9BACT</name>
<comment type="subcellular location">
    <subcellularLocation>
        <location evidence="1">Membrane</location>
        <topology evidence="1">Multi-pass membrane protein</topology>
    </subcellularLocation>
</comment>
<keyword evidence="7" id="KW-1185">Reference proteome</keyword>
<dbReference type="GO" id="GO:0005886">
    <property type="term" value="C:plasma membrane"/>
    <property type="evidence" value="ECO:0007669"/>
    <property type="project" value="TreeGrafter"/>
</dbReference>
<feature type="transmembrane region" description="Helical" evidence="5">
    <location>
        <begin position="87"/>
        <end position="108"/>
    </location>
</feature>
<dbReference type="Pfam" id="PF00146">
    <property type="entry name" value="NADHdh"/>
    <property type="match status" value="1"/>
</dbReference>
<sequence length="283" mass="31099">MLTIFGAIGGLILAPFAGGLLSGVDRRITARLQSRQGPPLLQPFYDVLKLFGKQARVTNAWLVFSAYIYLLSSALALFIFFMGGDLLLLFFVLTVGAVFQVVGAICVPSPYSQVGAQRELLLMLAYEPILIMVFVGFAMCTGSFMLSDVFKLDSPLLLKMPLLFLALGYALTIKLRKSPFDLSAGHHGHQELVRGVQTEYSGPFLALIEIGHWLDLVLILGLCAVFWHTSVIGMAILVAASLFTEILIDNITARLTWQWMVQKQSLLVGMGLALVNLLWLYVA</sequence>
<accession>A0A0X8JKB9</accession>
<keyword evidence="4 5" id="KW-0472">Membrane</keyword>
<feature type="transmembrane region" description="Helical" evidence="5">
    <location>
        <begin position="233"/>
        <end position="253"/>
    </location>
</feature>
<evidence type="ECO:0000256" key="3">
    <source>
        <dbReference type="ARBA" id="ARBA00022989"/>
    </source>
</evidence>
<dbReference type="InterPro" id="IPR052561">
    <property type="entry name" value="ComplexI_Subunit1"/>
</dbReference>
<feature type="transmembrane region" description="Helical" evidence="5">
    <location>
        <begin position="204"/>
        <end position="227"/>
    </location>
</feature>
<keyword evidence="3 5" id="KW-1133">Transmembrane helix</keyword>
<dbReference type="PANTHER" id="PTHR43359:SF1">
    <property type="entry name" value="FORMATE HYDROGENLYASE SUBUNIT 4-RELATED"/>
    <property type="match status" value="1"/>
</dbReference>
<evidence type="ECO:0000256" key="2">
    <source>
        <dbReference type="ARBA" id="ARBA00022692"/>
    </source>
</evidence>
<dbReference type="PANTHER" id="PTHR43359">
    <property type="entry name" value="FORMATE HYDROGENLYASE SUBUNIT 4"/>
    <property type="match status" value="1"/>
</dbReference>
<feature type="transmembrane region" description="Helical" evidence="5">
    <location>
        <begin position="265"/>
        <end position="282"/>
    </location>
</feature>
<dbReference type="KEGG" id="dfi:AXF13_09055"/>
<evidence type="ECO:0000313" key="7">
    <source>
        <dbReference type="Proteomes" id="UP000069241"/>
    </source>
</evidence>
<organism evidence="6 7">
    <name type="scientific">Desulfovibrio fairfieldensis</name>
    <dbReference type="NCBI Taxonomy" id="44742"/>
    <lineage>
        <taxon>Bacteria</taxon>
        <taxon>Pseudomonadati</taxon>
        <taxon>Thermodesulfobacteriota</taxon>
        <taxon>Desulfovibrionia</taxon>
        <taxon>Desulfovibrionales</taxon>
        <taxon>Desulfovibrionaceae</taxon>
        <taxon>Desulfovibrio</taxon>
    </lineage>
</organism>
<dbReference type="EMBL" id="CP014229">
    <property type="protein sequence ID" value="AMD90257.1"/>
    <property type="molecule type" value="Genomic_DNA"/>
</dbReference>
<reference evidence="7" key="1">
    <citation type="submission" date="2016-02" db="EMBL/GenBank/DDBJ databases">
        <authorList>
            <person name="Holder M.E."/>
            <person name="Ajami N.J."/>
            <person name="Petrosino J.F."/>
        </authorList>
    </citation>
    <scope>NUCLEOTIDE SEQUENCE [LARGE SCALE GENOMIC DNA]</scope>
    <source>
        <strain evidence="7">CCUG 45958</strain>
    </source>
</reference>